<proteinExistence type="predicted"/>
<dbReference type="Pfam" id="PF08245">
    <property type="entry name" value="Mur_ligase_M"/>
    <property type="match status" value="1"/>
</dbReference>
<feature type="non-terminal residue" evidence="3">
    <location>
        <position position="176"/>
    </location>
</feature>
<dbReference type="PANTHER" id="PTHR23135">
    <property type="entry name" value="MUR LIGASE FAMILY MEMBER"/>
    <property type="match status" value="1"/>
</dbReference>
<dbReference type="Gene3D" id="3.40.1390.10">
    <property type="entry name" value="MurE/MurF, N-terminal domain"/>
    <property type="match status" value="1"/>
</dbReference>
<dbReference type="InterPro" id="IPR000713">
    <property type="entry name" value="Mur_ligase_N"/>
</dbReference>
<dbReference type="SUPFAM" id="SSF63418">
    <property type="entry name" value="MurE/MurF N-terminal domain"/>
    <property type="match status" value="1"/>
</dbReference>
<accession>A0A937HIC6</accession>
<sequence>MAAVDIRGLSADSRTVQPGYLFAALAGGEADGRRFIGQAIENGAAAILTDQPMVAGVPVVTSDNPRRDLAFMAARFFEVQPPHIAAVTGTNGKTSTAIFLRQLCAAAGHKSAAMGTLGVELSGDAEGLNAALDHTTPEPVRLHAALRDLVAHGVTHLAMEASSHGLAQYRLDAVNL</sequence>
<evidence type="ECO:0000313" key="4">
    <source>
        <dbReference type="Proteomes" id="UP000785783"/>
    </source>
</evidence>
<keyword evidence="3" id="KW-0436">Ligase</keyword>
<dbReference type="InterPro" id="IPR035911">
    <property type="entry name" value="MurE/MurF_N"/>
</dbReference>
<name>A0A937HIC6_9PROT</name>
<dbReference type="Proteomes" id="UP000785783">
    <property type="component" value="Unassembled WGS sequence"/>
</dbReference>
<evidence type="ECO:0000313" key="3">
    <source>
        <dbReference type="EMBL" id="MBL6762212.1"/>
    </source>
</evidence>
<reference evidence="3" key="1">
    <citation type="submission" date="2020-10" db="EMBL/GenBank/DDBJ databases">
        <title>Microbiome of the Black Sea water column analyzed by genome centric metagenomics.</title>
        <authorList>
            <person name="Cabello-Yeves P.J."/>
            <person name="Callieri C."/>
            <person name="Picazo A."/>
            <person name="Mehrshad M."/>
            <person name="Haro-Moreno J.M."/>
            <person name="Roda-Garcia J."/>
            <person name="Dzembekova N."/>
            <person name="Slabakova V."/>
            <person name="Slabakova N."/>
            <person name="Moncheva S."/>
            <person name="Rodriguez-Valera F."/>
        </authorList>
    </citation>
    <scope>NUCLEOTIDE SEQUENCE</scope>
    <source>
        <strain evidence="3">BS307-5m-G5</strain>
    </source>
</reference>
<organism evidence="3 4">
    <name type="scientific">PS1 clade bacterium</name>
    <dbReference type="NCBI Taxonomy" id="2175152"/>
    <lineage>
        <taxon>Bacteria</taxon>
        <taxon>Pseudomonadati</taxon>
        <taxon>Pseudomonadota</taxon>
        <taxon>Alphaproteobacteria</taxon>
        <taxon>PS1 clade</taxon>
    </lineage>
</organism>
<protein>
    <submittedName>
        <fullName evidence="3">UDP-N-acetylmuramoyl-L-alanyl-D-glutamate--2, 6-diaminopimelate ligase</fullName>
    </submittedName>
</protein>
<dbReference type="InterPro" id="IPR013221">
    <property type="entry name" value="Mur_ligase_cen"/>
</dbReference>
<feature type="domain" description="Mur ligase central" evidence="2">
    <location>
        <begin position="87"/>
        <end position="173"/>
    </location>
</feature>
<feature type="domain" description="Mur ligase N-terminal catalytic" evidence="1">
    <location>
        <begin position="6"/>
        <end position="66"/>
    </location>
</feature>
<dbReference type="Pfam" id="PF01225">
    <property type="entry name" value="Mur_ligase"/>
    <property type="match status" value="1"/>
</dbReference>
<dbReference type="EMBL" id="JADHOK010000086">
    <property type="protein sequence ID" value="MBL6762212.1"/>
    <property type="molecule type" value="Genomic_DNA"/>
</dbReference>
<dbReference type="GO" id="GO:0016881">
    <property type="term" value="F:acid-amino acid ligase activity"/>
    <property type="evidence" value="ECO:0007669"/>
    <property type="project" value="InterPro"/>
</dbReference>
<comment type="caution">
    <text evidence="3">The sequence shown here is derived from an EMBL/GenBank/DDBJ whole genome shotgun (WGS) entry which is preliminary data.</text>
</comment>
<dbReference type="Gene3D" id="3.40.1190.10">
    <property type="entry name" value="Mur-like, catalytic domain"/>
    <property type="match status" value="1"/>
</dbReference>
<dbReference type="InterPro" id="IPR036565">
    <property type="entry name" value="Mur-like_cat_sf"/>
</dbReference>
<evidence type="ECO:0000259" key="1">
    <source>
        <dbReference type="Pfam" id="PF01225"/>
    </source>
</evidence>
<dbReference type="GO" id="GO:0005524">
    <property type="term" value="F:ATP binding"/>
    <property type="evidence" value="ECO:0007669"/>
    <property type="project" value="InterPro"/>
</dbReference>
<dbReference type="AlphaFoldDB" id="A0A937HIC6"/>
<gene>
    <name evidence="3" type="ORF">ISQ19_05900</name>
</gene>
<dbReference type="PANTHER" id="PTHR23135:SF4">
    <property type="entry name" value="UDP-N-ACETYLMURAMOYL-L-ALANYL-D-GLUTAMATE--2,6-DIAMINOPIMELATE LIGASE MURE HOMOLOG, CHLOROPLASTIC"/>
    <property type="match status" value="1"/>
</dbReference>
<dbReference type="SUPFAM" id="SSF53623">
    <property type="entry name" value="MurD-like peptide ligases, catalytic domain"/>
    <property type="match status" value="1"/>
</dbReference>
<evidence type="ECO:0000259" key="2">
    <source>
        <dbReference type="Pfam" id="PF08245"/>
    </source>
</evidence>